<evidence type="ECO:0000256" key="3">
    <source>
        <dbReference type="ARBA" id="ARBA00022840"/>
    </source>
</evidence>
<accession>A0A0C1GZN5</accession>
<evidence type="ECO:0000256" key="1">
    <source>
        <dbReference type="ARBA" id="ARBA00022448"/>
    </source>
</evidence>
<keyword evidence="3 5" id="KW-0067">ATP-binding</keyword>
<evidence type="ECO:0000313" key="6">
    <source>
        <dbReference type="Proteomes" id="UP000031465"/>
    </source>
</evidence>
<dbReference type="NCBIfam" id="TIGR01727">
    <property type="entry name" value="oligo_HPY"/>
    <property type="match status" value="1"/>
</dbReference>
<dbReference type="InterPro" id="IPR003593">
    <property type="entry name" value="AAA+_ATPase"/>
</dbReference>
<feature type="domain" description="ABC transporter" evidence="4">
    <location>
        <begin position="7"/>
        <end position="250"/>
    </location>
</feature>
<keyword evidence="1" id="KW-0813">Transport</keyword>
<dbReference type="PROSITE" id="PS00211">
    <property type="entry name" value="ABC_TRANSPORTER_1"/>
    <property type="match status" value="1"/>
</dbReference>
<dbReference type="InterPro" id="IPR050319">
    <property type="entry name" value="ABC_transp_ATP-bind"/>
</dbReference>
<reference evidence="5 6" key="1">
    <citation type="journal article" date="2014" name="Mol. Biol. Evol.">
        <title>Massive expansion of Ubiquitination-related gene families within the Chlamydiae.</title>
        <authorList>
            <person name="Domman D."/>
            <person name="Collingro A."/>
            <person name="Lagkouvardos I."/>
            <person name="Gehre L."/>
            <person name="Weinmaier T."/>
            <person name="Rattei T."/>
            <person name="Subtil A."/>
            <person name="Horn M."/>
        </authorList>
    </citation>
    <scope>NUCLEOTIDE SEQUENCE [LARGE SCALE GENOMIC DNA]</scope>
    <source>
        <strain evidence="5 6">EI2</strain>
    </source>
</reference>
<protein>
    <submittedName>
        <fullName evidence="5">Oligopeptide transport ATP-binding protein AppF</fullName>
    </submittedName>
</protein>
<evidence type="ECO:0000259" key="4">
    <source>
        <dbReference type="PROSITE" id="PS50893"/>
    </source>
</evidence>
<dbReference type="SUPFAM" id="SSF52540">
    <property type="entry name" value="P-loop containing nucleoside triphosphate hydrolases"/>
    <property type="match status" value="1"/>
</dbReference>
<dbReference type="Gene3D" id="3.40.50.300">
    <property type="entry name" value="P-loop containing nucleotide triphosphate hydrolases"/>
    <property type="match status" value="1"/>
</dbReference>
<sequence>MVMPEILKVENLSKEFRLGNKVLKTIDNISFELNKGEIFGLGGESGCGKTTLAKLLVRLIEPTAGSIKFQNKDFLKLNRKDLKLMRRHIQMVFQHSSSSLNPRMTVEKILQEPFLIHDQKEKVTDSKLLNQLLSQVGLSADFLKRIPQELSGGQKQRVSLARALALYPQLIICDEPFSALDASVQGQLINLMKDIQQKNHLTYLIISHDLEVLRYFTHRLAIMYLGNFVELGPTNAVYENPLHPYTKTLLAAVCTLSLEAKQTSLSILNDSFSHLETSTGCPFQSRCKLASSICKKIKPSLKEVQKGHFVACHFY</sequence>
<dbReference type="Pfam" id="PF00005">
    <property type="entry name" value="ABC_tran"/>
    <property type="match status" value="1"/>
</dbReference>
<proteinExistence type="predicted"/>
<dbReference type="GO" id="GO:0005524">
    <property type="term" value="F:ATP binding"/>
    <property type="evidence" value="ECO:0007669"/>
    <property type="project" value="UniProtKB-KW"/>
</dbReference>
<dbReference type="GO" id="GO:0016887">
    <property type="term" value="F:ATP hydrolysis activity"/>
    <property type="evidence" value="ECO:0007669"/>
    <property type="project" value="InterPro"/>
</dbReference>
<comment type="caution">
    <text evidence="5">The sequence shown here is derived from an EMBL/GenBank/DDBJ whole genome shotgun (WGS) entry which is preliminary data.</text>
</comment>
<dbReference type="FunFam" id="3.40.50.300:FF:000016">
    <property type="entry name" value="Oligopeptide ABC transporter ATP-binding component"/>
    <property type="match status" value="1"/>
</dbReference>
<name>A0A0C1GZN5_9BACT</name>
<dbReference type="PANTHER" id="PTHR43776:SF8">
    <property type="entry name" value="ABC TRANSPORTER, ATP-BINDING PROTEIN"/>
    <property type="match status" value="1"/>
</dbReference>
<dbReference type="PROSITE" id="PS50893">
    <property type="entry name" value="ABC_TRANSPORTER_2"/>
    <property type="match status" value="1"/>
</dbReference>
<dbReference type="InterPro" id="IPR027417">
    <property type="entry name" value="P-loop_NTPase"/>
</dbReference>
<dbReference type="InterPro" id="IPR017871">
    <property type="entry name" value="ABC_transporter-like_CS"/>
</dbReference>
<dbReference type="PANTHER" id="PTHR43776">
    <property type="entry name" value="TRANSPORT ATP-BINDING PROTEIN"/>
    <property type="match status" value="1"/>
</dbReference>
<dbReference type="CDD" id="cd03257">
    <property type="entry name" value="ABC_NikE_OppD_transporters"/>
    <property type="match status" value="1"/>
</dbReference>
<dbReference type="AlphaFoldDB" id="A0A0C1GZN5"/>
<dbReference type="InterPro" id="IPR013563">
    <property type="entry name" value="Oligopep_ABC_C"/>
</dbReference>
<dbReference type="InterPro" id="IPR003439">
    <property type="entry name" value="ABC_transporter-like_ATP-bd"/>
</dbReference>
<dbReference type="Proteomes" id="UP000031465">
    <property type="component" value="Unassembled WGS sequence"/>
</dbReference>
<keyword evidence="2" id="KW-0547">Nucleotide-binding</keyword>
<organism evidence="5 6">
    <name type="scientific">Candidatus Protochlamydia amoebophila</name>
    <dbReference type="NCBI Taxonomy" id="362787"/>
    <lineage>
        <taxon>Bacteria</taxon>
        <taxon>Pseudomonadati</taxon>
        <taxon>Chlamydiota</taxon>
        <taxon>Chlamydiia</taxon>
        <taxon>Parachlamydiales</taxon>
        <taxon>Parachlamydiaceae</taxon>
        <taxon>Candidatus Protochlamydia</taxon>
    </lineage>
</organism>
<evidence type="ECO:0000313" key="5">
    <source>
        <dbReference type="EMBL" id="KIC71024.1"/>
    </source>
</evidence>
<gene>
    <name evidence="5" type="primary">appF_2</name>
    <name evidence="5" type="ORF">DB44_EZ00160</name>
</gene>
<dbReference type="GO" id="GO:0015833">
    <property type="term" value="P:peptide transport"/>
    <property type="evidence" value="ECO:0007669"/>
    <property type="project" value="InterPro"/>
</dbReference>
<dbReference type="EMBL" id="JSAN01000122">
    <property type="protein sequence ID" value="KIC71024.1"/>
    <property type="molecule type" value="Genomic_DNA"/>
</dbReference>
<evidence type="ECO:0000256" key="2">
    <source>
        <dbReference type="ARBA" id="ARBA00022741"/>
    </source>
</evidence>
<dbReference type="Pfam" id="PF08352">
    <property type="entry name" value="oligo_HPY"/>
    <property type="match status" value="1"/>
</dbReference>
<dbReference type="GO" id="GO:0055085">
    <property type="term" value="P:transmembrane transport"/>
    <property type="evidence" value="ECO:0007669"/>
    <property type="project" value="UniProtKB-ARBA"/>
</dbReference>
<dbReference type="PATRIC" id="fig|362787.3.peg.1792"/>
<dbReference type="SMART" id="SM00382">
    <property type="entry name" value="AAA"/>
    <property type="match status" value="1"/>
</dbReference>